<sequence>MIVDPDKNIVYLAEMKSSQNGVDVARDPNGPSPRARLEDWVRKSKGPWGDNQPGENLHLSKQIQKVLASGGEVRGIWIKVEVPRINEGSGGTLQMVLKNYE</sequence>
<reference evidence="2" key="1">
    <citation type="journal article" date="2019" name="Int. J. Syst. Evol. Microbiol.">
        <title>The Global Catalogue of Microorganisms (GCM) 10K type strain sequencing project: providing services to taxonomists for standard genome sequencing and annotation.</title>
        <authorList>
            <consortium name="The Broad Institute Genomics Platform"/>
            <consortium name="The Broad Institute Genome Sequencing Center for Infectious Disease"/>
            <person name="Wu L."/>
            <person name="Ma J."/>
        </authorList>
    </citation>
    <scope>NUCLEOTIDE SEQUENCE [LARGE SCALE GENOMIC DNA]</scope>
    <source>
        <strain evidence="2">JCM 17551</strain>
    </source>
</reference>
<evidence type="ECO:0000313" key="1">
    <source>
        <dbReference type="EMBL" id="GAA3930487.1"/>
    </source>
</evidence>
<proteinExistence type="predicted"/>
<keyword evidence="2" id="KW-1185">Reference proteome</keyword>
<organism evidence="1 2">
    <name type="scientific">Litoribacillus peritrichatus</name>
    <dbReference type="NCBI Taxonomy" id="718191"/>
    <lineage>
        <taxon>Bacteria</taxon>
        <taxon>Pseudomonadati</taxon>
        <taxon>Pseudomonadota</taxon>
        <taxon>Gammaproteobacteria</taxon>
        <taxon>Oceanospirillales</taxon>
        <taxon>Oceanospirillaceae</taxon>
        <taxon>Litoribacillus</taxon>
    </lineage>
</organism>
<dbReference type="EMBL" id="BAABBN010000007">
    <property type="protein sequence ID" value="GAA3930487.1"/>
    <property type="molecule type" value="Genomic_DNA"/>
</dbReference>
<dbReference type="RefSeq" id="WP_344799272.1">
    <property type="nucleotide sequence ID" value="NZ_BAABBN010000007.1"/>
</dbReference>
<gene>
    <name evidence="1" type="ORF">GCM10022277_29000</name>
</gene>
<protein>
    <submittedName>
        <fullName evidence="1">Uncharacterized protein</fullName>
    </submittedName>
</protein>
<name>A0ABP7MV11_9GAMM</name>
<comment type="caution">
    <text evidence="1">The sequence shown here is derived from an EMBL/GenBank/DDBJ whole genome shotgun (WGS) entry which is preliminary data.</text>
</comment>
<dbReference type="Proteomes" id="UP001501565">
    <property type="component" value="Unassembled WGS sequence"/>
</dbReference>
<accession>A0ABP7MV11</accession>
<evidence type="ECO:0000313" key="2">
    <source>
        <dbReference type="Proteomes" id="UP001501565"/>
    </source>
</evidence>